<reference evidence="2 3" key="1">
    <citation type="submission" date="2017-01" db="EMBL/GenBank/DDBJ databases">
        <title>The cable genome- insights into the physiology and evolution of filamentous bacteria capable of sulfide oxidation via long distance electron transfer.</title>
        <authorList>
            <person name="Schreiber L."/>
            <person name="Bjerg J.T."/>
            <person name="Boggild A."/>
            <person name="Van De Vossenberg J."/>
            <person name="Meysman F."/>
            <person name="Nielsen L.P."/>
            <person name="Schramm A."/>
            <person name="Kjeldsen K.U."/>
        </authorList>
    </citation>
    <scope>NUCLEOTIDE SEQUENCE [LARGE SCALE GENOMIC DNA]</scope>
    <source>
        <strain evidence="2">MCF</strain>
    </source>
</reference>
<dbReference type="Gene3D" id="3.40.980.10">
    <property type="entry name" value="MoaB/Mog-like domain"/>
    <property type="match status" value="1"/>
</dbReference>
<organism evidence="2 3">
    <name type="scientific">Candidatus Electrothrix aarhusensis</name>
    <dbReference type="NCBI Taxonomy" id="1859131"/>
    <lineage>
        <taxon>Bacteria</taxon>
        <taxon>Pseudomonadati</taxon>
        <taxon>Thermodesulfobacteriota</taxon>
        <taxon>Desulfobulbia</taxon>
        <taxon>Desulfobulbales</taxon>
        <taxon>Desulfobulbaceae</taxon>
        <taxon>Candidatus Electrothrix</taxon>
    </lineage>
</organism>
<dbReference type="Proteomes" id="UP000287853">
    <property type="component" value="Unassembled WGS sequence"/>
</dbReference>
<sequence>MQLRGSFSIFTGCFNNHPGWAPPSLERGDLVENDDVRCATMIGEIIAIGNELTSGRITNTTSAFAARELFRAGHEIYAMHTIGDTPTLIGEA</sequence>
<dbReference type="SUPFAM" id="SSF53218">
    <property type="entry name" value="Molybdenum cofactor biosynthesis proteins"/>
    <property type="match status" value="1"/>
</dbReference>
<dbReference type="InterPro" id="IPR001453">
    <property type="entry name" value="MoaB/Mog_dom"/>
</dbReference>
<evidence type="ECO:0000259" key="1">
    <source>
        <dbReference type="Pfam" id="PF00994"/>
    </source>
</evidence>
<dbReference type="InterPro" id="IPR036425">
    <property type="entry name" value="MoaB/Mog-like_dom_sf"/>
</dbReference>
<keyword evidence="3" id="KW-1185">Reference proteome</keyword>
<feature type="domain" description="MoaB/Mog" evidence="1">
    <location>
        <begin position="44"/>
        <end position="92"/>
    </location>
</feature>
<name>A0A444IY55_9BACT</name>
<gene>
    <name evidence="2" type="ORF">H206_00621</name>
</gene>
<proteinExistence type="predicted"/>
<comment type="caution">
    <text evidence="2">The sequence shown here is derived from an EMBL/GenBank/DDBJ whole genome shotgun (WGS) entry which is preliminary data.</text>
</comment>
<dbReference type="Pfam" id="PF00994">
    <property type="entry name" value="MoCF_biosynth"/>
    <property type="match status" value="1"/>
</dbReference>
<dbReference type="AlphaFoldDB" id="A0A444IY55"/>
<evidence type="ECO:0000313" key="2">
    <source>
        <dbReference type="EMBL" id="RWX45799.1"/>
    </source>
</evidence>
<accession>A0A444IY55</accession>
<evidence type="ECO:0000313" key="3">
    <source>
        <dbReference type="Proteomes" id="UP000287853"/>
    </source>
</evidence>
<dbReference type="EMBL" id="MTKO01000072">
    <property type="protein sequence ID" value="RWX45799.1"/>
    <property type="molecule type" value="Genomic_DNA"/>
</dbReference>
<protein>
    <submittedName>
        <fullName evidence="2">Putative molybdopterin binding domain-containing protein</fullName>
    </submittedName>
</protein>